<proteinExistence type="predicted"/>
<dbReference type="Gene3D" id="1.20.1740.10">
    <property type="entry name" value="Amino acid/polyamine transporter I"/>
    <property type="match status" value="1"/>
</dbReference>
<feature type="transmembrane region" description="Helical" evidence="6">
    <location>
        <begin position="371"/>
        <end position="391"/>
    </location>
</feature>
<dbReference type="GeneID" id="30968793"/>
<dbReference type="PIRSF" id="PIRSF006060">
    <property type="entry name" value="AA_transporter"/>
    <property type="match status" value="1"/>
</dbReference>
<comment type="subcellular location">
    <subcellularLocation>
        <location evidence="1">Membrane</location>
        <topology evidence="1">Multi-pass membrane protein</topology>
    </subcellularLocation>
</comment>
<keyword evidence="3 6" id="KW-0812">Transmembrane</keyword>
<feature type="transmembrane region" description="Helical" evidence="6">
    <location>
        <begin position="345"/>
        <end position="364"/>
    </location>
</feature>
<dbReference type="InterPro" id="IPR002293">
    <property type="entry name" value="AA/rel_permease1"/>
</dbReference>
<dbReference type="PANTHER" id="PTHR45649">
    <property type="entry name" value="AMINO-ACID PERMEASE BAT1"/>
    <property type="match status" value="1"/>
</dbReference>
<dbReference type="RefSeq" id="XP_020045707.1">
    <property type="nucleotide sequence ID" value="XM_020195157.1"/>
</dbReference>
<evidence type="ECO:0000256" key="6">
    <source>
        <dbReference type="SAM" id="Phobius"/>
    </source>
</evidence>
<keyword evidence="8" id="KW-1185">Reference proteome</keyword>
<dbReference type="AlphaFoldDB" id="A0A1D2VD05"/>
<dbReference type="EMBL" id="KV454486">
    <property type="protein sequence ID" value="ODV59400.1"/>
    <property type="molecule type" value="Genomic_DNA"/>
</dbReference>
<feature type="transmembrane region" description="Helical" evidence="6">
    <location>
        <begin position="290"/>
        <end position="313"/>
    </location>
</feature>
<feature type="transmembrane region" description="Helical" evidence="6">
    <location>
        <begin position="99"/>
        <end position="118"/>
    </location>
</feature>
<keyword evidence="5 6" id="KW-0472">Membrane</keyword>
<name>A0A1D2VD05_9ASCO</name>
<feature type="transmembrane region" description="Helical" evidence="6">
    <location>
        <begin position="236"/>
        <end position="262"/>
    </location>
</feature>
<accession>A0A1D2VD05</accession>
<sequence>MYIKPKKCLLFFTNIRSTATGEIITQLSPIRSPLEQKIINTRSHKNDDNALLADIGYRPELRRYFTTLQVFGIAFSIMGSLPSIASVLGLALAGGMVGFVWGWIVASFFILLIGISMAELGSAIPTSGGLYYWTYHYAPQSVKIPLSFLVGNTNSIALTGALCSVDYGLANEILSVVVINSDGTFEITSAKTYGVYVACVISHIFITCLASNIWVIGAFDSTIHQSEEAKNATKAVPIGIIGSISVCGILGWIICIVIAACVDRDLEVIVETSFGQPMAQIVYDILGKKWAVAIMVLIAFCQWLMGASILTAISRQIWAFSRDNGLPSCDIIKVVNKKWSVPIRVVWFGGILAIIMGLLCLIGTTAANALFTLYVCGNYFAWGTPIFLRMVYGKDIFKPGPFYTGDVLSPIINWIAIVFIVFTMILAMFPSSKIVDKETMNYTVTINEVDNISEEEELSEPGMTVEKVKVEA</sequence>
<evidence type="ECO:0000256" key="2">
    <source>
        <dbReference type="ARBA" id="ARBA00022448"/>
    </source>
</evidence>
<reference evidence="8" key="1">
    <citation type="submission" date="2016-05" db="EMBL/GenBank/DDBJ databases">
        <title>Comparative genomics of biotechnologically important yeasts.</title>
        <authorList>
            <consortium name="DOE Joint Genome Institute"/>
            <person name="Riley R."/>
            <person name="Haridas S."/>
            <person name="Wolfe K.H."/>
            <person name="Lopes M.R."/>
            <person name="Hittinger C.T."/>
            <person name="Goker M."/>
            <person name="Salamov A."/>
            <person name="Wisecaver J."/>
            <person name="Long T.M."/>
            <person name="Aerts A.L."/>
            <person name="Barry K."/>
            <person name="Choi C."/>
            <person name="Clum A."/>
            <person name="Coughlan A.Y."/>
            <person name="Deshpande S."/>
            <person name="Douglass A.P."/>
            <person name="Hanson S.J."/>
            <person name="Klenk H.-P."/>
            <person name="Labutti K."/>
            <person name="Lapidus A."/>
            <person name="Lindquist E."/>
            <person name="Lipzen A."/>
            <person name="Meier-Kolthoff J.P."/>
            <person name="Ohm R.A."/>
            <person name="Otillar R.P."/>
            <person name="Pangilinan J."/>
            <person name="Peng Y."/>
            <person name="Rokas A."/>
            <person name="Rosa C.A."/>
            <person name="Scheuner C."/>
            <person name="Sibirny A.A."/>
            <person name="Slot J.C."/>
            <person name="Stielow J.B."/>
            <person name="Sun H."/>
            <person name="Kurtzman C.P."/>
            <person name="Blackwell M."/>
            <person name="Grigoriev I.V."/>
            <person name="Jeffries T.W."/>
        </authorList>
    </citation>
    <scope>NUCLEOTIDE SEQUENCE [LARGE SCALE GENOMIC DNA]</scope>
    <source>
        <strain evidence="8">DSM 1968</strain>
    </source>
</reference>
<organism evidence="7 8">
    <name type="scientific">Ascoidea rubescens DSM 1968</name>
    <dbReference type="NCBI Taxonomy" id="1344418"/>
    <lineage>
        <taxon>Eukaryota</taxon>
        <taxon>Fungi</taxon>
        <taxon>Dikarya</taxon>
        <taxon>Ascomycota</taxon>
        <taxon>Saccharomycotina</taxon>
        <taxon>Saccharomycetes</taxon>
        <taxon>Ascoideaceae</taxon>
        <taxon>Ascoidea</taxon>
    </lineage>
</organism>
<evidence type="ECO:0000256" key="1">
    <source>
        <dbReference type="ARBA" id="ARBA00004141"/>
    </source>
</evidence>
<evidence type="ECO:0000256" key="3">
    <source>
        <dbReference type="ARBA" id="ARBA00022692"/>
    </source>
</evidence>
<evidence type="ECO:0000313" key="8">
    <source>
        <dbReference type="Proteomes" id="UP000095038"/>
    </source>
</evidence>
<dbReference type="Proteomes" id="UP000095038">
    <property type="component" value="Unassembled WGS sequence"/>
</dbReference>
<evidence type="ECO:0000256" key="4">
    <source>
        <dbReference type="ARBA" id="ARBA00022989"/>
    </source>
</evidence>
<dbReference type="STRING" id="1344418.A0A1D2VD05"/>
<dbReference type="GO" id="GO:0016020">
    <property type="term" value="C:membrane"/>
    <property type="evidence" value="ECO:0007669"/>
    <property type="project" value="UniProtKB-SubCell"/>
</dbReference>
<feature type="transmembrane region" description="Helical" evidence="6">
    <location>
        <begin position="68"/>
        <end position="93"/>
    </location>
</feature>
<evidence type="ECO:0000313" key="7">
    <source>
        <dbReference type="EMBL" id="ODV59400.1"/>
    </source>
</evidence>
<dbReference type="InParanoid" id="A0A1D2VD05"/>
<keyword evidence="2" id="KW-0813">Transport</keyword>
<keyword evidence="4 6" id="KW-1133">Transmembrane helix</keyword>
<gene>
    <name evidence="7" type="ORF">ASCRUDRAFT_9458</name>
</gene>
<dbReference type="Pfam" id="PF13520">
    <property type="entry name" value="AA_permease_2"/>
    <property type="match status" value="2"/>
</dbReference>
<dbReference type="PANTHER" id="PTHR45649:SF6">
    <property type="entry name" value="GABA-SPECIFIC PERMEASE"/>
    <property type="match status" value="1"/>
</dbReference>
<dbReference type="OrthoDB" id="4476201at2759"/>
<evidence type="ECO:0000256" key="5">
    <source>
        <dbReference type="ARBA" id="ARBA00023136"/>
    </source>
</evidence>
<feature type="transmembrane region" description="Helical" evidence="6">
    <location>
        <begin position="193"/>
        <end position="216"/>
    </location>
</feature>
<dbReference type="GO" id="GO:0022857">
    <property type="term" value="F:transmembrane transporter activity"/>
    <property type="evidence" value="ECO:0007669"/>
    <property type="project" value="InterPro"/>
</dbReference>
<feature type="transmembrane region" description="Helical" evidence="6">
    <location>
        <begin position="411"/>
        <end position="429"/>
    </location>
</feature>
<protein>
    <submittedName>
        <fullName evidence="7">Amino acid transporter</fullName>
    </submittedName>
</protein>